<dbReference type="PANTHER" id="PTHR34415">
    <property type="entry name" value="INTEGRASE CATALYTIC DOMAIN-CONTAINING PROTEIN"/>
    <property type="match status" value="1"/>
</dbReference>
<reference evidence="2" key="1">
    <citation type="submission" date="2011-12" db="EMBL/GenBank/DDBJ databases">
        <authorList>
            <consortium name="The Broad Institute Genome Sequencing Platform"/>
            <person name="Russ C."/>
            <person name="Tyler B."/>
            <person name="Panabieres F."/>
            <person name="Shan W."/>
            <person name="Tripathy S."/>
            <person name="Grunwald N."/>
            <person name="Machado M."/>
            <person name="Young S.K."/>
            <person name="Zeng Q."/>
            <person name="Gargeya S."/>
            <person name="Fitzgerald M."/>
            <person name="Haas B."/>
            <person name="Abouelleil A."/>
            <person name="Alvarado L."/>
            <person name="Arachchi H.M."/>
            <person name="Berlin A."/>
            <person name="Chapman S.B."/>
            <person name="Gearin G."/>
            <person name="Goldberg J."/>
            <person name="Griggs A."/>
            <person name="Gujja S."/>
            <person name="Hansen M."/>
            <person name="Heiman D."/>
            <person name="Howarth C."/>
            <person name="Larimer J."/>
            <person name="Lui A."/>
            <person name="MacDonald P.J.P."/>
            <person name="McCowen C."/>
            <person name="Montmayeur A."/>
            <person name="Murphy C."/>
            <person name="Neiman D."/>
            <person name="Pearson M."/>
            <person name="Priest M."/>
            <person name="Roberts A."/>
            <person name="Saif S."/>
            <person name="Shea T."/>
            <person name="Sisk P."/>
            <person name="Stolte C."/>
            <person name="Sykes S."/>
            <person name="Wortman J."/>
            <person name="Nusbaum C."/>
            <person name="Birren B."/>
        </authorList>
    </citation>
    <scope>NUCLEOTIDE SEQUENCE [LARGE SCALE GENOMIC DNA]</scope>
    <source>
        <strain evidence="2">INRA-310</strain>
    </source>
</reference>
<proteinExistence type="predicted"/>
<name>W2RCP7_PHYN3</name>
<dbReference type="AlphaFoldDB" id="W2RCP7"/>
<protein>
    <submittedName>
        <fullName evidence="1">Uncharacterized protein</fullName>
    </submittedName>
</protein>
<dbReference type="RefSeq" id="XP_008892230.1">
    <property type="nucleotide sequence ID" value="XM_008893982.1"/>
</dbReference>
<dbReference type="GeneID" id="20172961"/>
<dbReference type="EMBL" id="KI669562">
    <property type="protein sequence ID" value="ETN23026.1"/>
    <property type="molecule type" value="Genomic_DNA"/>
</dbReference>
<sequence length="222" mass="25064">MDSGGSSTTTNRSLKHVRDGNVGVKAHGNTLNENAAAVDLVWLVKWFKEFAEEVGEVVPVRVRMQKTKGGVMKKYYNSELYTLLPAHFTWDAIYEEMHSYSPTSNVCDVCSIYHASMRNDVTAKKAEVLGRHTESARRMRCEYKNDKAAVSDDHVVLVMDYSQNRTFPSITSTPSQWNFCSLLAVNCFGIYYENDGTQTNYLYDETTSGKGSDQIISIPEHF</sequence>
<accession>W2RCP7</accession>
<organism evidence="1 2">
    <name type="scientific">Phytophthora nicotianae (strain INRA-310)</name>
    <name type="common">Phytophthora parasitica</name>
    <dbReference type="NCBI Taxonomy" id="761204"/>
    <lineage>
        <taxon>Eukaryota</taxon>
        <taxon>Sar</taxon>
        <taxon>Stramenopiles</taxon>
        <taxon>Oomycota</taxon>
        <taxon>Peronosporomycetes</taxon>
        <taxon>Peronosporales</taxon>
        <taxon>Peronosporaceae</taxon>
        <taxon>Phytophthora</taxon>
    </lineage>
</organism>
<dbReference type="PANTHER" id="PTHR34415:SF1">
    <property type="entry name" value="INTEGRASE CATALYTIC DOMAIN-CONTAINING PROTEIN"/>
    <property type="match status" value="1"/>
</dbReference>
<gene>
    <name evidence="1" type="ORF">PPTG_02744</name>
</gene>
<evidence type="ECO:0000313" key="1">
    <source>
        <dbReference type="EMBL" id="ETN23026.1"/>
    </source>
</evidence>
<dbReference type="VEuPathDB" id="FungiDB:PPTG_02744"/>
<evidence type="ECO:0000313" key="2">
    <source>
        <dbReference type="Proteomes" id="UP000018817"/>
    </source>
</evidence>
<reference evidence="1 2" key="2">
    <citation type="submission" date="2013-11" db="EMBL/GenBank/DDBJ databases">
        <title>The Genome Sequence of Phytophthora parasitica INRA-310.</title>
        <authorList>
            <consortium name="The Broad Institute Genomics Platform"/>
            <person name="Russ C."/>
            <person name="Tyler B."/>
            <person name="Panabieres F."/>
            <person name="Shan W."/>
            <person name="Tripathy S."/>
            <person name="Grunwald N."/>
            <person name="Machado M."/>
            <person name="Johnson C.S."/>
            <person name="Arredondo F."/>
            <person name="Hong C."/>
            <person name="Coffey M."/>
            <person name="Young S.K."/>
            <person name="Zeng Q."/>
            <person name="Gargeya S."/>
            <person name="Fitzgerald M."/>
            <person name="Abouelleil A."/>
            <person name="Alvarado L."/>
            <person name="Chapman S.B."/>
            <person name="Gainer-Dewar J."/>
            <person name="Goldberg J."/>
            <person name="Griggs A."/>
            <person name="Gujja S."/>
            <person name="Hansen M."/>
            <person name="Howarth C."/>
            <person name="Imamovic A."/>
            <person name="Ireland A."/>
            <person name="Larimer J."/>
            <person name="McCowan C."/>
            <person name="Murphy C."/>
            <person name="Pearson M."/>
            <person name="Poon T.W."/>
            <person name="Priest M."/>
            <person name="Roberts A."/>
            <person name="Saif S."/>
            <person name="Shea T."/>
            <person name="Sykes S."/>
            <person name="Wortman J."/>
            <person name="Nusbaum C."/>
            <person name="Birren B."/>
        </authorList>
    </citation>
    <scope>NUCLEOTIDE SEQUENCE [LARGE SCALE GENOMIC DNA]</scope>
    <source>
        <strain evidence="1 2">INRA-310</strain>
    </source>
</reference>
<dbReference type="Proteomes" id="UP000018817">
    <property type="component" value="Unassembled WGS sequence"/>
</dbReference>